<dbReference type="Gene3D" id="3.40.50.2300">
    <property type="match status" value="1"/>
</dbReference>
<dbReference type="GO" id="GO:0005886">
    <property type="term" value="C:plasma membrane"/>
    <property type="evidence" value="ECO:0007669"/>
    <property type="project" value="TreeGrafter"/>
</dbReference>
<dbReference type="SUPFAM" id="SSF55073">
    <property type="entry name" value="Nucleotide cyclase"/>
    <property type="match status" value="1"/>
</dbReference>
<comment type="catalytic activity">
    <reaction evidence="2">
        <text>2 GTP = 3',3'-c-di-GMP + 2 diphosphate</text>
        <dbReference type="Rhea" id="RHEA:24898"/>
        <dbReference type="ChEBI" id="CHEBI:33019"/>
        <dbReference type="ChEBI" id="CHEBI:37565"/>
        <dbReference type="ChEBI" id="CHEBI:58805"/>
        <dbReference type="EC" id="2.7.7.65"/>
    </reaction>
</comment>
<evidence type="ECO:0000313" key="7">
    <source>
        <dbReference type="Proteomes" id="UP000588647"/>
    </source>
</evidence>
<dbReference type="GO" id="GO:0043709">
    <property type="term" value="P:cell adhesion involved in single-species biofilm formation"/>
    <property type="evidence" value="ECO:0007669"/>
    <property type="project" value="TreeGrafter"/>
</dbReference>
<dbReference type="Gene3D" id="3.30.70.270">
    <property type="match status" value="1"/>
</dbReference>
<evidence type="ECO:0000313" key="6">
    <source>
        <dbReference type="EMBL" id="MBB4001690.1"/>
    </source>
</evidence>
<dbReference type="CDD" id="cd17538">
    <property type="entry name" value="REC_D1_PleD-like"/>
    <property type="match status" value="1"/>
</dbReference>
<dbReference type="FunFam" id="3.40.50.2300:FF:000574">
    <property type="entry name" value="Response regulator PleD"/>
    <property type="match status" value="1"/>
</dbReference>
<dbReference type="CDD" id="cd01949">
    <property type="entry name" value="GGDEF"/>
    <property type="match status" value="1"/>
</dbReference>
<dbReference type="GO" id="GO:0052621">
    <property type="term" value="F:diguanylate cyclase activity"/>
    <property type="evidence" value="ECO:0007669"/>
    <property type="project" value="UniProtKB-EC"/>
</dbReference>
<dbReference type="SMART" id="SM00267">
    <property type="entry name" value="GGDEF"/>
    <property type="match status" value="1"/>
</dbReference>
<comment type="caution">
    <text evidence="6">The sequence shown here is derived from an EMBL/GenBank/DDBJ whole genome shotgun (WGS) entry which is preliminary data.</text>
</comment>
<feature type="domain" description="Response regulatory" evidence="4">
    <location>
        <begin position="4"/>
        <end position="120"/>
    </location>
</feature>
<feature type="modified residue" description="4-aspartylphosphate" evidence="3">
    <location>
        <position position="53"/>
    </location>
</feature>
<dbReference type="InterPro" id="IPR050469">
    <property type="entry name" value="Diguanylate_Cyclase"/>
</dbReference>
<sequence>MTARILLVDDVELNLKLLDARLTAEYYQVVTATNGPDALRICQTETVDLVLLDVMMPEMDGFEVCRRLKADPRTAHLPVVLITALDQASDRLTGLEAGADDFLTKPVRDLALFSRVRSLTRLKFVTDELRRRAETAVSLMAADTHFRPDLLEPPPHVLLFSESAEHGQRVRRHLRGVASVGIIDDVAGFGDAAAAGLADVLLIDMDGKGVDPLRLISQLRSNEASRLTPILASARPDDEEKLARALELGGNDYIHRPIDRNELVARVRTQIRRKRYDDGLRNSVQRTIQLAVSDPLTGLHNRRFLETHMARAVAAAQHNGVGFALLMADIDHFKRINDNWGHDAGDRVLKEFATRLSQCLRSSDLACRFGGEEFAILMIEADANTAVGIAERIRQSVCERPFIVDGKAITVTVSEGLAVFEPGSDDNLSLLKRADAALYAAKRAGRNRVEVRDAA</sequence>
<dbReference type="AlphaFoldDB" id="A0A7W6HAM7"/>
<evidence type="ECO:0000259" key="5">
    <source>
        <dbReference type="PROSITE" id="PS50887"/>
    </source>
</evidence>
<dbReference type="Pfam" id="PF00072">
    <property type="entry name" value="Response_reg"/>
    <property type="match status" value="2"/>
</dbReference>
<dbReference type="PROSITE" id="PS50887">
    <property type="entry name" value="GGDEF"/>
    <property type="match status" value="1"/>
</dbReference>
<dbReference type="InterPro" id="IPR029787">
    <property type="entry name" value="Nucleotide_cyclase"/>
</dbReference>
<dbReference type="GO" id="GO:1902201">
    <property type="term" value="P:negative regulation of bacterial-type flagellum-dependent cell motility"/>
    <property type="evidence" value="ECO:0007669"/>
    <property type="project" value="TreeGrafter"/>
</dbReference>
<dbReference type="SMART" id="SM00448">
    <property type="entry name" value="REC"/>
    <property type="match status" value="2"/>
</dbReference>
<accession>A0A7W6HAM7</accession>
<dbReference type="InterPro" id="IPR043128">
    <property type="entry name" value="Rev_trsase/Diguanyl_cyclase"/>
</dbReference>
<dbReference type="PANTHER" id="PTHR45138">
    <property type="entry name" value="REGULATORY COMPONENTS OF SENSORY TRANSDUCTION SYSTEM"/>
    <property type="match status" value="1"/>
</dbReference>
<dbReference type="GO" id="GO:0000160">
    <property type="term" value="P:phosphorelay signal transduction system"/>
    <property type="evidence" value="ECO:0007669"/>
    <property type="project" value="InterPro"/>
</dbReference>
<dbReference type="Pfam" id="PF00990">
    <property type="entry name" value="GGDEF"/>
    <property type="match status" value="1"/>
</dbReference>
<dbReference type="PANTHER" id="PTHR45138:SF9">
    <property type="entry name" value="DIGUANYLATE CYCLASE DGCM-RELATED"/>
    <property type="match status" value="1"/>
</dbReference>
<dbReference type="InterPro" id="IPR001789">
    <property type="entry name" value="Sig_transdc_resp-reg_receiver"/>
</dbReference>
<keyword evidence="6" id="KW-0808">Transferase</keyword>
<dbReference type="NCBIfam" id="TIGR00254">
    <property type="entry name" value="GGDEF"/>
    <property type="match status" value="1"/>
</dbReference>
<dbReference type="FunFam" id="3.30.70.270:FF:000001">
    <property type="entry name" value="Diguanylate cyclase domain protein"/>
    <property type="match status" value="1"/>
</dbReference>
<evidence type="ECO:0000256" key="2">
    <source>
        <dbReference type="ARBA" id="ARBA00034247"/>
    </source>
</evidence>
<keyword evidence="6" id="KW-0548">Nucleotidyltransferase</keyword>
<name>A0A7W6HAM7_9HYPH</name>
<dbReference type="EC" id="2.7.7.65" evidence="1"/>
<dbReference type="InterPro" id="IPR011006">
    <property type="entry name" value="CheY-like_superfamily"/>
</dbReference>
<feature type="domain" description="GGDEF" evidence="5">
    <location>
        <begin position="321"/>
        <end position="454"/>
    </location>
</feature>
<dbReference type="RefSeq" id="WP_183206187.1">
    <property type="nucleotide sequence ID" value="NZ_JAAAMM010000001.1"/>
</dbReference>
<organism evidence="6 7">
    <name type="scientific">Aurantimonas endophytica</name>
    <dbReference type="NCBI Taxonomy" id="1522175"/>
    <lineage>
        <taxon>Bacteria</taxon>
        <taxon>Pseudomonadati</taxon>
        <taxon>Pseudomonadota</taxon>
        <taxon>Alphaproteobacteria</taxon>
        <taxon>Hyphomicrobiales</taxon>
        <taxon>Aurantimonadaceae</taxon>
        <taxon>Aurantimonas</taxon>
    </lineage>
</organism>
<keyword evidence="3" id="KW-0597">Phosphoprotein</keyword>
<evidence type="ECO:0000259" key="4">
    <source>
        <dbReference type="PROSITE" id="PS50110"/>
    </source>
</evidence>
<keyword evidence="7" id="KW-1185">Reference proteome</keyword>
<gene>
    <name evidence="6" type="ORF">GGR03_000737</name>
</gene>
<feature type="modified residue" description="4-aspartylphosphate" evidence="3">
    <location>
        <position position="204"/>
    </location>
</feature>
<reference evidence="6 7" key="1">
    <citation type="submission" date="2020-08" db="EMBL/GenBank/DDBJ databases">
        <title>Genomic Encyclopedia of Type Strains, Phase IV (KMG-IV): sequencing the most valuable type-strain genomes for metagenomic binning, comparative biology and taxonomic classification.</title>
        <authorList>
            <person name="Goeker M."/>
        </authorList>
    </citation>
    <scope>NUCLEOTIDE SEQUENCE [LARGE SCALE GENOMIC DNA]</scope>
    <source>
        <strain evidence="6 7">DSM 103570</strain>
    </source>
</reference>
<protein>
    <recommendedName>
        <fullName evidence="1">diguanylate cyclase</fullName>
        <ecNumber evidence="1">2.7.7.65</ecNumber>
    </recommendedName>
</protein>
<evidence type="ECO:0000256" key="3">
    <source>
        <dbReference type="PROSITE-ProRule" id="PRU00169"/>
    </source>
</evidence>
<proteinExistence type="predicted"/>
<dbReference type="SUPFAM" id="SSF52172">
    <property type="entry name" value="CheY-like"/>
    <property type="match status" value="2"/>
</dbReference>
<dbReference type="NCBIfam" id="NF007135">
    <property type="entry name" value="PRK09581.1"/>
    <property type="match status" value="1"/>
</dbReference>
<dbReference type="Proteomes" id="UP000588647">
    <property type="component" value="Unassembled WGS sequence"/>
</dbReference>
<dbReference type="PROSITE" id="PS50110">
    <property type="entry name" value="RESPONSE_REGULATORY"/>
    <property type="match status" value="2"/>
</dbReference>
<dbReference type="InterPro" id="IPR000160">
    <property type="entry name" value="GGDEF_dom"/>
</dbReference>
<feature type="domain" description="Response regulatory" evidence="4">
    <location>
        <begin position="156"/>
        <end position="271"/>
    </location>
</feature>
<dbReference type="EMBL" id="JACIEM010000001">
    <property type="protein sequence ID" value="MBB4001690.1"/>
    <property type="molecule type" value="Genomic_DNA"/>
</dbReference>
<evidence type="ECO:0000256" key="1">
    <source>
        <dbReference type="ARBA" id="ARBA00012528"/>
    </source>
</evidence>